<evidence type="ECO:0000256" key="1">
    <source>
        <dbReference type="ARBA" id="ARBA00001946"/>
    </source>
</evidence>
<dbReference type="SUPFAM" id="SSF54826">
    <property type="entry name" value="Enolase N-terminal domain-like"/>
    <property type="match status" value="1"/>
</dbReference>
<dbReference type="Gene3D" id="3.20.20.120">
    <property type="entry name" value="Enolase-like C-terminal domain"/>
    <property type="match status" value="1"/>
</dbReference>
<name>I4YR08_9HYPH</name>
<dbReference type="CDD" id="cd03316">
    <property type="entry name" value="MR_like"/>
    <property type="match status" value="1"/>
</dbReference>
<dbReference type="EMBL" id="JH660645">
    <property type="protein sequence ID" value="EIM26400.1"/>
    <property type="molecule type" value="Genomic_DNA"/>
</dbReference>
<dbReference type="GO" id="GO:0016052">
    <property type="term" value="P:carbohydrate catabolic process"/>
    <property type="evidence" value="ECO:0007669"/>
    <property type="project" value="TreeGrafter"/>
</dbReference>
<dbReference type="GO" id="GO:0000287">
    <property type="term" value="F:magnesium ion binding"/>
    <property type="evidence" value="ECO:0007669"/>
    <property type="project" value="TreeGrafter"/>
</dbReference>
<dbReference type="Gene3D" id="3.30.390.10">
    <property type="entry name" value="Enolase-like, N-terminal domain"/>
    <property type="match status" value="1"/>
</dbReference>
<comment type="cofactor">
    <cofactor evidence="1">
        <name>Mg(2+)</name>
        <dbReference type="ChEBI" id="CHEBI:18420"/>
    </cofactor>
</comment>
<dbReference type="Pfam" id="PF13378">
    <property type="entry name" value="MR_MLE_C"/>
    <property type="match status" value="1"/>
</dbReference>
<evidence type="ECO:0000259" key="4">
    <source>
        <dbReference type="SMART" id="SM00922"/>
    </source>
</evidence>
<dbReference type="AlphaFoldDB" id="I4YR08"/>
<dbReference type="PATRIC" id="fig|864069.3.peg.3188"/>
<dbReference type="InterPro" id="IPR036849">
    <property type="entry name" value="Enolase-like_C_sf"/>
</dbReference>
<dbReference type="InterPro" id="IPR018110">
    <property type="entry name" value="Mandel_Rmase/mucon_lact_enz_CS"/>
</dbReference>
<dbReference type="GO" id="GO:0016836">
    <property type="term" value="F:hydro-lyase activity"/>
    <property type="evidence" value="ECO:0007669"/>
    <property type="project" value="TreeGrafter"/>
</dbReference>
<dbReference type="GO" id="GO:0009063">
    <property type="term" value="P:amino acid catabolic process"/>
    <property type="evidence" value="ECO:0007669"/>
    <property type="project" value="InterPro"/>
</dbReference>
<dbReference type="InterPro" id="IPR029017">
    <property type="entry name" value="Enolase-like_N"/>
</dbReference>
<dbReference type="InterPro" id="IPR029065">
    <property type="entry name" value="Enolase_C-like"/>
</dbReference>
<dbReference type="SFLD" id="SFLDS00001">
    <property type="entry name" value="Enolase"/>
    <property type="match status" value="1"/>
</dbReference>
<gene>
    <name evidence="5" type="ORF">MicloDRAFT_00029490</name>
</gene>
<reference evidence="5 6" key="1">
    <citation type="submission" date="2012-02" db="EMBL/GenBank/DDBJ databases">
        <title>Improved High-Quality Draft sequence of Microvirga sp. WSM3557.</title>
        <authorList>
            <consortium name="US DOE Joint Genome Institute"/>
            <person name="Lucas S."/>
            <person name="Han J."/>
            <person name="Lapidus A."/>
            <person name="Cheng J.-F."/>
            <person name="Goodwin L."/>
            <person name="Pitluck S."/>
            <person name="Peters L."/>
            <person name="Zhang X."/>
            <person name="Detter J.C."/>
            <person name="Han C."/>
            <person name="Tapia R."/>
            <person name="Land M."/>
            <person name="Hauser L."/>
            <person name="Kyrpides N."/>
            <person name="Ivanova N."/>
            <person name="Pagani I."/>
            <person name="Brau L."/>
            <person name="Yates R."/>
            <person name="O'Hara G."/>
            <person name="Rui T."/>
            <person name="Howieson J."/>
            <person name="Reeve W."/>
            <person name="Woyke T."/>
        </authorList>
    </citation>
    <scope>NUCLEOTIDE SEQUENCE [LARGE SCALE GENOMIC DNA]</scope>
    <source>
        <strain evidence="5 6">WSM3557</strain>
    </source>
</reference>
<dbReference type="InterPro" id="IPR046945">
    <property type="entry name" value="RHMD-like"/>
</dbReference>
<dbReference type="PANTHER" id="PTHR13794:SF58">
    <property type="entry name" value="MITOCHONDRIAL ENOLASE SUPERFAMILY MEMBER 1"/>
    <property type="match status" value="1"/>
</dbReference>
<feature type="domain" description="Mandelate racemase/muconate lactonizing enzyme C-terminal" evidence="4">
    <location>
        <begin position="147"/>
        <end position="245"/>
    </location>
</feature>
<protein>
    <submittedName>
        <fullName evidence="5">Enolase superfamily enzyme related to L-alanine-DL-glutamate epimerase</fullName>
    </submittedName>
</protein>
<dbReference type="HOGENOM" id="CLU_030273_3_1_5"/>
<dbReference type="PROSITE" id="PS00909">
    <property type="entry name" value="MR_MLE_2"/>
    <property type="match status" value="1"/>
</dbReference>
<proteinExistence type="predicted"/>
<keyword evidence="6" id="KW-1185">Reference proteome</keyword>
<evidence type="ECO:0000256" key="3">
    <source>
        <dbReference type="ARBA" id="ARBA00022842"/>
    </source>
</evidence>
<dbReference type="Proteomes" id="UP000003947">
    <property type="component" value="Unassembled WGS sequence"/>
</dbReference>
<dbReference type="Pfam" id="PF02746">
    <property type="entry name" value="MR_MLE_N"/>
    <property type="match status" value="1"/>
</dbReference>
<dbReference type="eggNOG" id="COG4948">
    <property type="taxonomic scope" value="Bacteria"/>
</dbReference>
<evidence type="ECO:0000256" key="2">
    <source>
        <dbReference type="ARBA" id="ARBA00022723"/>
    </source>
</evidence>
<sequence>MRITNVELRQIKADLPSTFSGGTYTLAARTALLCRITTDQGLGSVVCVGNESGYSSYLKSLVRGAFKDLLVGADPLRGEWLWQRMLDHDKAYIDRASLMMAVATVDAALWDLKGQITGLPVWRLLGGVSAKVPVIGIGGYYETSRDEDGIRREIRSYREQGLAGIKFKVGALSIEEDAERVRIARDEAGPRFAIVADSNMAWTPDEAVRFARLIEPHDIAWLEEPTRPRNFVRALREVRWKTGMRIGAGQSEVSVFDAYHLIQSEAVDVINVTYNRGGGITGWVKLAGAASFSDIRMGQVGEPHISMHMMAGISNPTYVECYPDPHRDPLWAELYIDRPEPKNGFITVPDRPGLGLILNPEAVERLAIEPWS</sequence>
<evidence type="ECO:0000313" key="6">
    <source>
        <dbReference type="Proteomes" id="UP000003947"/>
    </source>
</evidence>
<dbReference type="STRING" id="864069.MicloDRAFT_00029490"/>
<dbReference type="InterPro" id="IPR013341">
    <property type="entry name" value="Mandelate_racemase_N_dom"/>
</dbReference>
<dbReference type="PANTHER" id="PTHR13794">
    <property type="entry name" value="ENOLASE SUPERFAMILY, MANDELATE RACEMASE"/>
    <property type="match status" value="1"/>
</dbReference>
<dbReference type="SMART" id="SM00922">
    <property type="entry name" value="MR_MLE"/>
    <property type="match status" value="1"/>
</dbReference>
<dbReference type="InterPro" id="IPR013342">
    <property type="entry name" value="Mandelate_racemase_C"/>
</dbReference>
<accession>I4YR08</accession>
<evidence type="ECO:0000313" key="5">
    <source>
        <dbReference type="EMBL" id="EIM26400.1"/>
    </source>
</evidence>
<dbReference type="RefSeq" id="WP_009762451.1">
    <property type="nucleotide sequence ID" value="NZ_CP141049.1"/>
</dbReference>
<keyword evidence="2" id="KW-0479">Metal-binding</keyword>
<organism evidence="5 6">
    <name type="scientific">Microvirga lotononidis</name>
    <dbReference type="NCBI Taxonomy" id="864069"/>
    <lineage>
        <taxon>Bacteria</taxon>
        <taxon>Pseudomonadati</taxon>
        <taxon>Pseudomonadota</taxon>
        <taxon>Alphaproteobacteria</taxon>
        <taxon>Hyphomicrobiales</taxon>
        <taxon>Methylobacteriaceae</taxon>
        <taxon>Microvirga</taxon>
    </lineage>
</organism>
<keyword evidence="3" id="KW-0460">Magnesium</keyword>
<dbReference type="SUPFAM" id="SSF51604">
    <property type="entry name" value="Enolase C-terminal domain-like"/>
    <property type="match status" value="1"/>
</dbReference>